<protein>
    <submittedName>
        <fullName evidence="1">Putative lipoprotein</fullName>
    </submittedName>
</protein>
<comment type="caution">
    <text evidence="1">The sequence shown here is derived from an EMBL/GenBank/DDBJ whole genome shotgun (WGS) entry which is preliminary data.</text>
</comment>
<dbReference type="AlphaFoldDB" id="A0A069E5N2"/>
<dbReference type="eggNOG" id="ENOG5032QXM">
    <property type="taxonomic scope" value="Bacteria"/>
</dbReference>
<dbReference type="PROSITE" id="PS51257">
    <property type="entry name" value="PROKAR_LIPOPROTEIN"/>
    <property type="match status" value="1"/>
</dbReference>
<proteinExistence type="predicted"/>
<evidence type="ECO:0000313" key="2">
    <source>
        <dbReference type="Proteomes" id="UP000027446"/>
    </source>
</evidence>
<evidence type="ECO:0000313" key="1">
    <source>
        <dbReference type="EMBL" id="KCZ85387.1"/>
    </source>
</evidence>
<dbReference type="Proteomes" id="UP000027446">
    <property type="component" value="Unassembled WGS sequence"/>
</dbReference>
<sequence length="190" mass="21039">MRHAFLAAGVVLGVAACSPAPQEPVYPPESLSQDPQAPEPVEIPEAVAATQDEMLKYARRGSLSGLSRMARENPAFVSNLGGEDHRAYWDLMRRIGVDPNRKLRALMDLPVGVREVDGVKWYVWPDLAAKPAADLIPEKLSFRDRKRLQDLVGDDGIEKIRAGKGYPGMRTAITENGRWVYFVLGQDAEE</sequence>
<gene>
    <name evidence="1" type="ORF">HAD_06880</name>
</gene>
<dbReference type="STRING" id="1280949.HAD_06880"/>
<dbReference type="PATRIC" id="fig|1280949.3.peg.1399"/>
<keyword evidence="2" id="KW-1185">Reference proteome</keyword>
<name>A0A069E5N2_9PROT</name>
<accession>A0A069E5N2</accession>
<reference evidence="1 2" key="1">
    <citation type="journal article" date="2014" name="Antonie Van Leeuwenhoek">
        <title>Hyphomonas beringensis sp. nov. and Hyphomonas chukchiensis sp. nov., isolated from surface seawater of the Bering Sea and Chukchi Sea.</title>
        <authorList>
            <person name="Li C."/>
            <person name="Lai Q."/>
            <person name="Li G."/>
            <person name="Dong C."/>
            <person name="Wang J."/>
            <person name="Liao Y."/>
            <person name="Shao Z."/>
        </authorList>
    </citation>
    <scope>NUCLEOTIDE SEQUENCE [LARGE SCALE GENOMIC DNA]</scope>
    <source>
        <strain evidence="1 2">MHS-3</strain>
    </source>
</reference>
<organism evidence="1 2">
    <name type="scientific">Hyphomonas adhaerens MHS-3</name>
    <dbReference type="NCBI Taxonomy" id="1280949"/>
    <lineage>
        <taxon>Bacteria</taxon>
        <taxon>Pseudomonadati</taxon>
        <taxon>Pseudomonadota</taxon>
        <taxon>Alphaproteobacteria</taxon>
        <taxon>Hyphomonadales</taxon>
        <taxon>Hyphomonadaceae</taxon>
        <taxon>Hyphomonas</taxon>
    </lineage>
</organism>
<dbReference type="EMBL" id="ARYH01000001">
    <property type="protein sequence ID" value="KCZ85387.1"/>
    <property type="molecule type" value="Genomic_DNA"/>
</dbReference>
<keyword evidence="1" id="KW-0449">Lipoprotein</keyword>